<protein>
    <submittedName>
        <fullName evidence="2">Uncharacterized protein</fullName>
    </submittedName>
</protein>
<accession>A0A0V0TXT5</accession>
<dbReference type="Proteomes" id="UP000055048">
    <property type="component" value="Unassembled WGS sequence"/>
</dbReference>
<evidence type="ECO:0000256" key="1">
    <source>
        <dbReference type="SAM" id="SignalP"/>
    </source>
</evidence>
<organism evidence="2 3">
    <name type="scientific">Trichinella murrelli</name>
    <dbReference type="NCBI Taxonomy" id="144512"/>
    <lineage>
        <taxon>Eukaryota</taxon>
        <taxon>Metazoa</taxon>
        <taxon>Ecdysozoa</taxon>
        <taxon>Nematoda</taxon>
        <taxon>Enoplea</taxon>
        <taxon>Dorylaimia</taxon>
        <taxon>Trichinellida</taxon>
        <taxon>Trichinellidae</taxon>
        <taxon>Trichinella</taxon>
    </lineage>
</organism>
<feature type="chain" id="PRO_5006869719" evidence="1">
    <location>
        <begin position="20"/>
        <end position="196"/>
    </location>
</feature>
<reference evidence="2 3" key="1">
    <citation type="submission" date="2015-01" db="EMBL/GenBank/DDBJ databases">
        <title>Evolution of Trichinella species and genotypes.</title>
        <authorList>
            <person name="Korhonen P.K."/>
            <person name="Edoardo P."/>
            <person name="Giuseppe L.R."/>
            <person name="Gasser R.B."/>
        </authorList>
    </citation>
    <scope>NUCLEOTIDE SEQUENCE [LARGE SCALE GENOMIC DNA]</scope>
    <source>
        <strain evidence="2">ISS417</strain>
    </source>
</reference>
<evidence type="ECO:0000313" key="3">
    <source>
        <dbReference type="Proteomes" id="UP000055048"/>
    </source>
</evidence>
<keyword evidence="1" id="KW-0732">Signal</keyword>
<comment type="caution">
    <text evidence="2">The sequence shown here is derived from an EMBL/GenBank/DDBJ whole genome shotgun (WGS) entry which is preliminary data.</text>
</comment>
<feature type="signal peptide" evidence="1">
    <location>
        <begin position="1"/>
        <end position="19"/>
    </location>
</feature>
<name>A0A0V0TXT5_9BILA</name>
<proteinExistence type="predicted"/>
<dbReference type="EMBL" id="JYDJ01000110">
    <property type="protein sequence ID" value="KRX43836.1"/>
    <property type="molecule type" value="Genomic_DNA"/>
</dbReference>
<evidence type="ECO:0000313" key="2">
    <source>
        <dbReference type="EMBL" id="KRX43836.1"/>
    </source>
</evidence>
<sequence length="196" mass="22905">MNQKLSYAAVLAFFLLCSAYEKNYTEEELQREFNNYRKKIDMDIASCYDMYMNCSVEDRITPFAVSHSNIQMFCYQIALYNKCVKKFSKYNVLHCLFQAYISEDQENFEVQLLSTAFRIYYFLCLKNDWLLHSWDRPLCFAQKFRDCVSLHNVTACLNPCPDEPDINGAYPSSISSYLQTVMAVTTSIAVARMMVI</sequence>
<dbReference type="OrthoDB" id="5919238at2759"/>
<dbReference type="AlphaFoldDB" id="A0A0V0TXT5"/>
<keyword evidence="3" id="KW-1185">Reference proteome</keyword>
<gene>
    <name evidence="2" type="ORF">T05_6896</name>
</gene>